<organism evidence="11 12">
    <name type="scientific">Anolis carolinensis</name>
    <name type="common">Green anole</name>
    <name type="synonym">American chameleon</name>
    <dbReference type="NCBI Taxonomy" id="28377"/>
    <lineage>
        <taxon>Eukaryota</taxon>
        <taxon>Metazoa</taxon>
        <taxon>Chordata</taxon>
        <taxon>Craniata</taxon>
        <taxon>Vertebrata</taxon>
        <taxon>Euteleostomi</taxon>
        <taxon>Lepidosauria</taxon>
        <taxon>Squamata</taxon>
        <taxon>Bifurcata</taxon>
        <taxon>Unidentata</taxon>
        <taxon>Episquamata</taxon>
        <taxon>Toxicofera</taxon>
        <taxon>Iguania</taxon>
        <taxon>Dactyloidae</taxon>
        <taxon>Anolis</taxon>
    </lineage>
</organism>
<evidence type="ECO:0000256" key="8">
    <source>
        <dbReference type="ARBA" id="ARBA00023157"/>
    </source>
</evidence>
<evidence type="ECO:0000256" key="7">
    <source>
        <dbReference type="ARBA" id="ARBA00023027"/>
    </source>
</evidence>
<dbReference type="PANTHER" id="PTHR10339">
    <property type="entry name" value="ADP-RIBOSYLTRANSFERASE"/>
    <property type="match status" value="1"/>
</dbReference>
<comment type="similarity">
    <text evidence="1 10">Belongs to the Arg-specific ADP-ribosyltransferase family.</text>
</comment>
<dbReference type="PRINTS" id="PR00970">
    <property type="entry name" value="RIBTRNSFRASE"/>
</dbReference>
<dbReference type="Proteomes" id="UP000001646">
    <property type="component" value="Unplaced"/>
</dbReference>
<dbReference type="FunFam" id="3.90.176.10:FF:000001">
    <property type="entry name" value="NAD(P)(+)--arginine ADP-ribosyltransferase"/>
    <property type="match status" value="1"/>
</dbReference>
<evidence type="ECO:0000256" key="6">
    <source>
        <dbReference type="ARBA" id="ARBA00022857"/>
    </source>
</evidence>
<feature type="chain" id="PRO_5033104943" description="NAD(P)(+)--arginine ADP-ribosyltransferase" evidence="10">
    <location>
        <begin position="23"/>
        <end position="267"/>
    </location>
</feature>
<dbReference type="InterPro" id="IPR050999">
    <property type="entry name" value="ADP-ribosyltransferase_ARG"/>
</dbReference>
<dbReference type="EC" id="2.4.2.31" evidence="10"/>
<keyword evidence="5 10" id="KW-0732">Signal</keyword>
<evidence type="ECO:0000256" key="4">
    <source>
        <dbReference type="ARBA" id="ARBA00022695"/>
    </source>
</evidence>
<name>H9GP20_ANOCA</name>
<dbReference type="GeneTree" id="ENSGT01030000234601"/>
<dbReference type="Gene3D" id="3.90.176.10">
    <property type="entry name" value="Toxin ADP-ribosyltransferase, Chain A, domain 1"/>
    <property type="match status" value="1"/>
</dbReference>
<evidence type="ECO:0000256" key="3">
    <source>
        <dbReference type="ARBA" id="ARBA00022679"/>
    </source>
</evidence>
<evidence type="ECO:0000256" key="2">
    <source>
        <dbReference type="ARBA" id="ARBA00022676"/>
    </source>
</evidence>
<dbReference type="AlphaFoldDB" id="H9GP20"/>
<dbReference type="HOGENOM" id="CLU_059744_3_0_1"/>
<reference evidence="11" key="2">
    <citation type="submission" date="2025-08" db="UniProtKB">
        <authorList>
            <consortium name="Ensembl"/>
        </authorList>
    </citation>
    <scope>IDENTIFICATION</scope>
</reference>
<keyword evidence="7 10" id="KW-0520">NAD</keyword>
<dbReference type="Pfam" id="PF01129">
    <property type="entry name" value="ART"/>
    <property type="match status" value="1"/>
</dbReference>
<dbReference type="GO" id="GO:0016779">
    <property type="term" value="F:nucleotidyltransferase activity"/>
    <property type="evidence" value="ECO:0007669"/>
    <property type="project" value="UniProtKB-KW"/>
</dbReference>
<feature type="signal peptide" evidence="10">
    <location>
        <begin position="1"/>
        <end position="22"/>
    </location>
</feature>
<evidence type="ECO:0000256" key="5">
    <source>
        <dbReference type="ARBA" id="ARBA00022729"/>
    </source>
</evidence>
<keyword evidence="8" id="KW-1015">Disulfide bond</keyword>
<dbReference type="InParanoid" id="H9GP20"/>
<evidence type="ECO:0000313" key="11">
    <source>
        <dbReference type="Ensembl" id="ENSACAP00000016911.3"/>
    </source>
</evidence>
<evidence type="ECO:0000256" key="10">
    <source>
        <dbReference type="RuleBase" id="RU361228"/>
    </source>
</evidence>
<keyword evidence="6 10" id="KW-0521">NADP</keyword>
<dbReference type="Bgee" id="ENSACAG00000017185">
    <property type="expression patterns" value="Expressed in kidney"/>
</dbReference>
<proteinExistence type="inferred from homology"/>
<protein>
    <recommendedName>
        <fullName evidence="10">NAD(P)(+)--arginine ADP-ribosyltransferase</fullName>
        <ecNumber evidence="10">2.4.2.31</ecNumber>
    </recommendedName>
    <alternativeName>
        <fullName evidence="10">Mono(ADP-ribosyl)transferase</fullName>
    </alternativeName>
</protein>
<dbReference type="SUPFAM" id="SSF56399">
    <property type="entry name" value="ADP-ribosylation"/>
    <property type="match status" value="1"/>
</dbReference>
<sequence length="267" mass="29905">DAFPNIVFFIVLCLTDIPLTMAPNSYDDQYIGCPSTMEDKLMDPTKNEFAPGKKYTYIWENAVSFWNQSKGSVLLPENFKKVYGVALLAYTAVAICGKSTTSYEKDFHFKSFDFLVTKAIEVLKASQTGCYDVYRGVSNLRFTVPDPNKPVRFGHFTSSSLSKEVAEYFGTDTFFTIKTCYGAKIIDFSYFPSEEEVLIPPYETFKVVGVKEVGGKTQITLHSDSKSSNFNCGSKRAESFHVAPGSLFLGLFGMLIQKITLDRTHPL</sequence>
<evidence type="ECO:0000313" key="12">
    <source>
        <dbReference type="Proteomes" id="UP000001646"/>
    </source>
</evidence>
<dbReference type="PROSITE" id="PS51996">
    <property type="entry name" value="TR_MART"/>
    <property type="match status" value="1"/>
</dbReference>
<dbReference type="GO" id="GO:0106274">
    <property type="term" value="F:NAD+-protein-arginine ADP-ribosyltransferase activity"/>
    <property type="evidence" value="ECO:0007669"/>
    <property type="project" value="UniProtKB-EC"/>
</dbReference>
<dbReference type="GO" id="GO:0003950">
    <property type="term" value="F:NAD+ poly-ADP-ribosyltransferase activity"/>
    <property type="evidence" value="ECO:0000318"/>
    <property type="project" value="GO_Central"/>
</dbReference>
<keyword evidence="2 10" id="KW-0328">Glycosyltransferase</keyword>
<keyword evidence="4" id="KW-0548">Nucleotidyltransferase</keyword>
<keyword evidence="3 10" id="KW-0808">Transferase</keyword>
<evidence type="ECO:0000256" key="9">
    <source>
        <dbReference type="ARBA" id="ARBA00047597"/>
    </source>
</evidence>
<comment type="catalytic activity">
    <reaction evidence="9 10">
        <text>L-arginyl-[protein] + NAD(+) = N(omega)-(ADP-D-ribosyl)-L-arginyl-[protein] + nicotinamide + H(+)</text>
        <dbReference type="Rhea" id="RHEA:19149"/>
        <dbReference type="Rhea" id="RHEA-COMP:10532"/>
        <dbReference type="Rhea" id="RHEA-COMP:15087"/>
        <dbReference type="ChEBI" id="CHEBI:15378"/>
        <dbReference type="ChEBI" id="CHEBI:17154"/>
        <dbReference type="ChEBI" id="CHEBI:29965"/>
        <dbReference type="ChEBI" id="CHEBI:57540"/>
        <dbReference type="ChEBI" id="CHEBI:142554"/>
        <dbReference type="EC" id="2.4.2.31"/>
    </reaction>
</comment>
<reference evidence="11" key="3">
    <citation type="submission" date="2025-09" db="UniProtKB">
        <authorList>
            <consortium name="Ensembl"/>
        </authorList>
    </citation>
    <scope>IDENTIFICATION</scope>
</reference>
<dbReference type="Ensembl" id="ENSACAT00000017246.3">
    <property type="protein sequence ID" value="ENSACAP00000016911.3"/>
    <property type="gene ID" value="ENSACAG00000017185.3"/>
</dbReference>
<evidence type="ECO:0000256" key="1">
    <source>
        <dbReference type="ARBA" id="ARBA00009558"/>
    </source>
</evidence>
<accession>H9GP20</accession>
<reference evidence="11" key="1">
    <citation type="submission" date="2009-12" db="EMBL/GenBank/DDBJ databases">
        <title>The Genome Sequence of Anolis carolinensis (Green Anole Lizard).</title>
        <authorList>
            <consortium name="The Genome Sequencing Platform"/>
            <person name="Di Palma F."/>
            <person name="Alfoldi J."/>
            <person name="Heiman D."/>
            <person name="Young S."/>
            <person name="Grabherr M."/>
            <person name="Johnson J."/>
            <person name="Lander E.S."/>
            <person name="Lindblad-Toh K."/>
        </authorList>
    </citation>
    <scope>NUCLEOTIDE SEQUENCE [LARGE SCALE GENOMIC DNA]</scope>
    <source>
        <strain evidence="11">JBL SC #1</strain>
    </source>
</reference>
<keyword evidence="12" id="KW-1185">Reference proteome</keyword>
<dbReference type="eggNOG" id="ENOG502SKQR">
    <property type="taxonomic scope" value="Eukaryota"/>
</dbReference>
<dbReference type="PANTHER" id="PTHR10339:SF19">
    <property type="entry name" value="GPI-LINKED NAD(P)(+)--ARGININE ADP-RIBOSYLTRANSFERASE 1"/>
    <property type="match status" value="1"/>
</dbReference>
<dbReference type="InterPro" id="IPR000768">
    <property type="entry name" value="ART"/>
</dbReference>